<accession>A0ACC2NKG5</accession>
<keyword evidence="2" id="KW-1185">Reference proteome</keyword>
<proteinExistence type="predicted"/>
<dbReference type="Proteomes" id="UP001239111">
    <property type="component" value="Chromosome 3"/>
</dbReference>
<comment type="caution">
    <text evidence="1">The sequence shown here is derived from an EMBL/GenBank/DDBJ whole genome shotgun (WGS) entry which is preliminary data.</text>
</comment>
<sequence>MGCRFMSQQDAVPHISQARQSFRGYVQNSISLYRQKFVSLVMHNMIHVRDDVEDTVCNMNELSAFCFESHSCAIGESSRCPRFILTQYCNRMREEEEYLTQEKKSNRIMNLLLSVGGKVKNLKYKRMVLADSHPNNTVLLKNQNVAAIQRFNFDSKAKT</sequence>
<evidence type="ECO:0000313" key="2">
    <source>
        <dbReference type="Proteomes" id="UP001239111"/>
    </source>
</evidence>
<dbReference type="EMBL" id="CM056743">
    <property type="protein sequence ID" value="KAJ8671693.1"/>
    <property type="molecule type" value="Genomic_DNA"/>
</dbReference>
<name>A0ACC2NKG5_9HYME</name>
<gene>
    <name evidence="1" type="ORF">QAD02_002952</name>
</gene>
<reference evidence="1" key="1">
    <citation type="submission" date="2023-04" db="EMBL/GenBank/DDBJ databases">
        <title>A chromosome-level genome assembly of the parasitoid wasp Eretmocerus hayati.</title>
        <authorList>
            <person name="Zhong Y."/>
            <person name="Liu S."/>
            <person name="Liu Y."/>
        </authorList>
    </citation>
    <scope>NUCLEOTIDE SEQUENCE</scope>
    <source>
        <strain evidence="1">ZJU_SS_LIU_2023</strain>
    </source>
</reference>
<protein>
    <submittedName>
        <fullName evidence="1">Uncharacterized protein</fullName>
    </submittedName>
</protein>
<evidence type="ECO:0000313" key="1">
    <source>
        <dbReference type="EMBL" id="KAJ8671693.1"/>
    </source>
</evidence>
<organism evidence="1 2">
    <name type="scientific">Eretmocerus hayati</name>
    <dbReference type="NCBI Taxonomy" id="131215"/>
    <lineage>
        <taxon>Eukaryota</taxon>
        <taxon>Metazoa</taxon>
        <taxon>Ecdysozoa</taxon>
        <taxon>Arthropoda</taxon>
        <taxon>Hexapoda</taxon>
        <taxon>Insecta</taxon>
        <taxon>Pterygota</taxon>
        <taxon>Neoptera</taxon>
        <taxon>Endopterygota</taxon>
        <taxon>Hymenoptera</taxon>
        <taxon>Apocrita</taxon>
        <taxon>Proctotrupomorpha</taxon>
        <taxon>Chalcidoidea</taxon>
        <taxon>Aphelinidae</taxon>
        <taxon>Aphelininae</taxon>
        <taxon>Eretmocerus</taxon>
    </lineage>
</organism>